<organism evidence="3 4">
    <name type="scientific">Zonotrichia albicollis</name>
    <name type="common">White-throated sparrow</name>
    <name type="synonym">Fringilla albicollis</name>
    <dbReference type="NCBI Taxonomy" id="44394"/>
    <lineage>
        <taxon>Eukaryota</taxon>
        <taxon>Metazoa</taxon>
        <taxon>Chordata</taxon>
        <taxon>Craniata</taxon>
        <taxon>Vertebrata</taxon>
        <taxon>Euteleostomi</taxon>
        <taxon>Archelosauria</taxon>
        <taxon>Archosauria</taxon>
        <taxon>Dinosauria</taxon>
        <taxon>Saurischia</taxon>
        <taxon>Theropoda</taxon>
        <taxon>Coelurosauria</taxon>
        <taxon>Aves</taxon>
        <taxon>Neognathae</taxon>
        <taxon>Neoaves</taxon>
        <taxon>Telluraves</taxon>
        <taxon>Australaves</taxon>
        <taxon>Passeriformes</taxon>
        <taxon>Passerellidae</taxon>
        <taxon>Zonotrichia</taxon>
    </lineage>
</organism>
<feature type="region of interest" description="Disordered" evidence="1">
    <location>
        <begin position="241"/>
        <end position="274"/>
    </location>
</feature>
<name>A0A8D2Q9X1_ZONAL</name>
<reference evidence="3" key="1">
    <citation type="submission" date="2025-08" db="UniProtKB">
        <authorList>
            <consortium name="Ensembl"/>
        </authorList>
    </citation>
    <scope>IDENTIFICATION</scope>
</reference>
<dbReference type="AlphaFoldDB" id="A0A8D2Q9X1"/>
<reference evidence="3" key="2">
    <citation type="submission" date="2025-09" db="UniProtKB">
        <authorList>
            <consortium name="Ensembl"/>
        </authorList>
    </citation>
    <scope>IDENTIFICATION</scope>
</reference>
<accession>A0A8D2Q9X1</accession>
<evidence type="ECO:0000313" key="4">
    <source>
        <dbReference type="Proteomes" id="UP000694413"/>
    </source>
</evidence>
<keyword evidence="2" id="KW-0732">Signal</keyword>
<dbReference type="Proteomes" id="UP000694413">
    <property type="component" value="Unassembled WGS sequence"/>
</dbReference>
<feature type="signal peptide" evidence="2">
    <location>
        <begin position="1"/>
        <end position="24"/>
    </location>
</feature>
<keyword evidence="4" id="KW-1185">Reference proteome</keyword>
<dbReference type="PROSITE" id="PS51257">
    <property type="entry name" value="PROKAR_LIPOPROTEIN"/>
    <property type="match status" value="1"/>
</dbReference>
<evidence type="ECO:0000313" key="3">
    <source>
        <dbReference type="Ensembl" id="ENSZALP00000000378.1"/>
    </source>
</evidence>
<evidence type="ECO:0000256" key="1">
    <source>
        <dbReference type="SAM" id="MobiDB-lite"/>
    </source>
</evidence>
<feature type="chain" id="PRO_5034436373" evidence="2">
    <location>
        <begin position="25"/>
        <end position="274"/>
    </location>
</feature>
<sequence length="274" mass="29157">MRSVCVLSLCALQACTVCVRMCTAYVCVCAQCVSVCVQSVPMYAVCVHVHSLCPCVHSLCPCVCVVCGSVQCVCHVCVHTRVYVYVCAHSQCLGVCMVCVYMCVHTALSGCACVCAHAALSRCVHGVCVYVCVHTALSGCVHALVGVRFLPCTLNAPLCASLVCPCVCWAPLPLFSMLVAASCVPELHLDPQGIWFRAEGEEKKQRKCLIVINLPYCKIVVTPAAVNVIHGDRASPCPPLPMWDGGSQASTPPAYLSQVESSPSRQDPSDQTDA</sequence>
<proteinExistence type="predicted"/>
<protein>
    <submittedName>
        <fullName evidence="3">Uncharacterized protein</fullName>
    </submittedName>
</protein>
<dbReference type="Ensembl" id="ENSZALT00000000617.1">
    <property type="protein sequence ID" value="ENSZALP00000000378.1"/>
    <property type="gene ID" value="ENSZALG00000000432.1"/>
</dbReference>
<feature type="compositionally biased region" description="Polar residues" evidence="1">
    <location>
        <begin position="258"/>
        <end position="274"/>
    </location>
</feature>
<evidence type="ECO:0000256" key="2">
    <source>
        <dbReference type="SAM" id="SignalP"/>
    </source>
</evidence>